<keyword evidence="4 9" id="KW-0812">Transmembrane</keyword>
<evidence type="ECO:0000256" key="5">
    <source>
        <dbReference type="ARBA" id="ARBA00022989"/>
    </source>
</evidence>
<evidence type="ECO:0000256" key="7">
    <source>
        <dbReference type="PROSITE-ProRule" id="PRU00473"/>
    </source>
</evidence>
<dbReference type="GO" id="GO:0005886">
    <property type="term" value="C:plasma membrane"/>
    <property type="evidence" value="ECO:0007669"/>
    <property type="project" value="UniProtKB-SubCell"/>
</dbReference>
<dbReference type="AlphaFoldDB" id="A0A6M1U1U4"/>
<evidence type="ECO:0000256" key="3">
    <source>
        <dbReference type="ARBA" id="ARBA00022475"/>
    </source>
</evidence>
<keyword evidence="3" id="KW-1003">Cell membrane</keyword>
<dbReference type="PANTHER" id="PTHR30329">
    <property type="entry name" value="STATOR ELEMENT OF FLAGELLAR MOTOR COMPLEX"/>
    <property type="match status" value="1"/>
</dbReference>
<feature type="region of interest" description="Disordered" evidence="8">
    <location>
        <begin position="193"/>
        <end position="254"/>
    </location>
</feature>
<evidence type="ECO:0000256" key="2">
    <source>
        <dbReference type="ARBA" id="ARBA00008914"/>
    </source>
</evidence>
<keyword evidence="12" id="KW-1185">Reference proteome</keyword>
<feature type="region of interest" description="Disordered" evidence="8">
    <location>
        <begin position="374"/>
        <end position="412"/>
    </location>
</feature>
<evidence type="ECO:0000256" key="6">
    <source>
        <dbReference type="ARBA" id="ARBA00023136"/>
    </source>
</evidence>
<dbReference type="InterPro" id="IPR050330">
    <property type="entry name" value="Bact_OuterMem_StrucFunc"/>
</dbReference>
<dbReference type="PANTHER" id="PTHR30329:SF21">
    <property type="entry name" value="LIPOPROTEIN YIAD-RELATED"/>
    <property type="match status" value="1"/>
</dbReference>
<evidence type="ECO:0000256" key="4">
    <source>
        <dbReference type="ARBA" id="ARBA00022692"/>
    </source>
</evidence>
<evidence type="ECO:0000256" key="1">
    <source>
        <dbReference type="ARBA" id="ARBA00004162"/>
    </source>
</evidence>
<comment type="subcellular location">
    <subcellularLocation>
        <location evidence="1">Cell membrane</location>
        <topology evidence="1">Single-pass membrane protein</topology>
    </subcellularLocation>
</comment>
<dbReference type="EMBL" id="JAALFE010000003">
    <property type="protein sequence ID" value="NGQ90035.1"/>
    <property type="molecule type" value="Genomic_DNA"/>
</dbReference>
<feature type="compositionally biased region" description="Basic and acidic residues" evidence="8">
    <location>
        <begin position="385"/>
        <end position="396"/>
    </location>
</feature>
<dbReference type="Pfam" id="PF00691">
    <property type="entry name" value="OmpA"/>
    <property type="match status" value="1"/>
</dbReference>
<organism evidence="11 12">
    <name type="scientific">Paragemmobacter kunshanensis</name>
    <dbReference type="NCBI Taxonomy" id="2583234"/>
    <lineage>
        <taxon>Bacteria</taxon>
        <taxon>Pseudomonadati</taxon>
        <taxon>Pseudomonadota</taxon>
        <taxon>Alphaproteobacteria</taxon>
        <taxon>Rhodobacterales</taxon>
        <taxon>Paracoccaceae</taxon>
        <taxon>Paragemmobacter</taxon>
    </lineage>
</organism>
<feature type="compositionally biased region" description="Gly residues" evidence="8">
    <location>
        <begin position="402"/>
        <end position="412"/>
    </location>
</feature>
<comment type="similarity">
    <text evidence="2">Belongs to the MotB family.</text>
</comment>
<name>A0A6M1U1U4_9RHOB</name>
<protein>
    <submittedName>
        <fullName evidence="11">OmpA family protein</fullName>
    </submittedName>
</protein>
<dbReference type="RefSeq" id="WP_165047270.1">
    <property type="nucleotide sequence ID" value="NZ_JAALFE010000003.1"/>
</dbReference>
<evidence type="ECO:0000256" key="8">
    <source>
        <dbReference type="SAM" id="MobiDB-lite"/>
    </source>
</evidence>
<evidence type="ECO:0000313" key="11">
    <source>
        <dbReference type="EMBL" id="NGQ90035.1"/>
    </source>
</evidence>
<accession>A0A6M1U1U4</accession>
<feature type="compositionally biased region" description="Basic and acidic residues" evidence="8">
    <location>
        <begin position="117"/>
        <end position="137"/>
    </location>
</feature>
<keyword evidence="6 7" id="KW-0472">Membrane</keyword>
<evidence type="ECO:0000259" key="10">
    <source>
        <dbReference type="PROSITE" id="PS51123"/>
    </source>
</evidence>
<feature type="compositionally biased region" description="Low complexity" evidence="8">
    <location>
        <begin position="193"/>
        <end position="205"/>
    </location>
</feature>
<keyword evidence="5 9" id="KW-1133">Transmembrane helix</keyword>
<dbReference type="SUPFAM" id="SSF103088">
    <property type="entry name" value="OmpA-like"/>
    <property type="match status" value="1"/>
</dbReference>
<sequence length="412" mass="41699">MASSAKVTLLRPPPPVVEDDDDDDAPPCPPVGAPAWLATFADIATNLMAFFVLILGFAKFDEVSFKKMAGSMRETFGTQMVAPLLQHPEAGTILEMNFKPQGMPPDTVNGEEPPTGDEGKWDGKDGADEARSPEEKAAAAAADAAAEALMEALASGQLTVEQGDQSVTVKLPEGAGQPSAAEVAEMLASLAGPGAEAPKGAEQGQKTGAETGDATGNDPKQQVAAPDEPAEDGSGEAAPGQGGEGGTSQGRATSPGFAEAKLSVALRDQAAQGLVEVERRDGAVFVTVGAGGAFGSGSADLTAEAEEILRQIAGTALSPDAKITVTGHTDDVPLSASPFVDNFGLGAARASSVVRELVESGAVNPAQITAVSKGETAPVADNATEEGREKNRRIEIEIDYGTPGGAPGTGQD</sequence>
<proteinExistence type="inferred from homology"/>
<dbReference type="PROSITE" id="PS51123">
    <property type="entry name" value="OMPA_2"/>
    <property type="match status" value="1"/>
</dbReference>
<reference evidence="11 12" key="1">
    <citation type="submission" date="2020-02" db="EMBL/GenBank/DDBJ databases">
        <title>Rhodobacter translucens sp. nov., a novel bacterium isolated from activated sludge.</title>
        <authorList>
            <person name="Liu J."/>
        </authorList>
    </citation>
    <scope>NUCLEOTIDE SEQUENCE [LARGE SCALE GENOMIC DNA]</scope>
    <source>
        <strain evidence="11 12">HX-7-19</strain>
    </source>
</reference>
<dbReference type="InterPro" id="IPR025713">
    <property type="entry name" value="MotB-like_N_dom"/>
</dbReference>
<comment type="caution">
    <text evidence="11">The sequence shown here is derived from an EMBL/GenBank/DDBJ whole genome shotgun (WGS) entry which is preliminary data.</text>
</comment>
<dbReference type="Pfam" id="PF13677">
    <property type="entry name" value="MotB_plug"/>
    <property type="match status" value="1"/>
</dbReference>
<feature type="region of interest" description="Disordered" evidence="8">
    <location>
        <begin position="100"/>
        <end position="137"/>
    </location>
</feature>
<feature type="transmembrane region" description="Helical" evidence="9">
    <location>
        <begin position="35"/>
        <end position="58"/>
    </location>
</feature>
<evidence type="ECO:0000256" key="9">
    <source>
        <dbReference type="SAM" id="Phobius"/>
    </source>
</evidence>
<dbReference type="InterPro" id="IPR036737">
    <property type="entry name" value="OmpA-like_sf"/>
</dbReference>
<dbReference type="Gene3D" id="3.30.1330.60">
    <property type="entry name" value="OmpA-like domain"/>
    <property type="match status" value="1"/>
</dbReference>
<gene>
    <name evidence="11" type="ORF">G5V65_03945</name>
</gene>
<dbReference type="Proteomes" id="UP000474758">
    <property type="component" value="Unassembled WGS sequence"/>
</dbReference>
<dbReference type="InterPro" id="IPR006665">
    <property type="entry name" value="OmpA-like"/>
</dbReference>
<evidence type="ECO:0000313" key="12">
    <source>
        <dbReference type="Proteomes" id="UP000474758"/>
    </source>
</evidence>
<feature type="region of interest" description="Disordered" evidence="8">
    <location>
        <begin position="1"/>
        <end position="27"/>
    </location>
</feature>
<feature type="domain" description="OmpA-like" evidence="10">
    <location>
        <begin position="281"/>
        <end position="402"/>
    </location>
</feature>
<dbReference type="CDD" id="cd07185">
    <property type="entry name" value="OmpA_C-like"/>
    <property type="match status" value="1"/>
</dbReference>